<dbReference type="RefSeq" id="XP_022653009.1">
    <property type="nucleotide sequence ID" value="XM_022797274.1"/>
</dbReference>
<accession>A0A7M7JJR5</accession>
<dbReference type="InterPro" id="IPR009057">
    <property type="entry name" value="Homeodomain-like_sf"/>
</dbReference>
<dbReference type="PROSITE" id="PS00027">
    <property type="entry name" value="HOMEOBOX_1"/>
    <property type="match status" value="1"/>
</dbReference>
<protein>
    <recommendedName>
        <fullName evidence="8">Homeobox domain-containing protein</fullName>
    </recommendedName>
</protein>
<feature type="region of interest" description="Disordered" evidence="7">
    <location>
        <begin position="22"/>
        <end position="67"/>
    </location>
</feature>
<dbReference type="SMART" id="SM00389">
    <property type="entry name" value="HOX"/>
    <property type="match status" value="1"/>
</dbReference>
<feature type="domain" description="Homeobox" evidence="8">
    <location>
        <begin position="60"/>
        <end position="120"/>
    </location>
</feature>
<dbReference type="InterPro" id="IPR017970">
    <property type="entry name" value="Homeobox_CS"/>
</dbReference>
<dbReference type="PROSITE" id="PS50071">
    <property type="entry name" value="HOMEOBOX_2"/>
    <property type="match status" value="1"/>
</dbReference>
<dbReference type="GO" id="GO:0000981">
    <property type="term" value="F:DNA-binding transcription factor activity, RNA polymerase II-specific"/>
    <property type="evidence" value="ECO:0007669"/>
    <property type="project" value="InterPro"/>
</dbReference>
<keyword evidence="4 5" id="KW-0539">Nucleus</keyword>
<evidence type="ECO:0000313" key="9">
    <source>
        <dbReference type="EnsemblMetazoa" id="XP_022653009"/>
    </source>
</evidence>
<keyword evidence="3 5" id="KW-0371">Homeobox</keyword>
<dbReference type="AlphaFoldDB" id="A0A7M7JJR5"/>
<evidence type="ECO:0000256" key="2">
    <source>
        <dbReference type="ARBA" id="ARBA00023125"/>
    </source>
</evidence>
<dbReference type="OrthoDB" id="6159439at2759"/>
<dbReference type="InParanoid" id="A0A7M7JJR5"/>
<dbReference type="PRINTS" id="PR00024">
    <property type="entry name" value="HOMEOBOX"/>
</dbReference>
<comment type="subcellular location">
    <subcellularLocation>
        <location evidence="1 5 6">Nucleus</location>
    </subcellularLocation>
</comment>
<dbReference type="GeneID" id="111246903"/>
<feature type="compositionally biased region" description="Low complexity" evidence="7">
    <location>
        <begin position="181"/>
        <end position="196"/>
    </location>
</feature>
<feature type="DNA-binding region" description="Homeobox" evidence="5">
    <location>
        <begin position="62"/>
        <end position="121"/>
    </location>
</feature>
<dbReference type="InterPro" id="IPR001356">
    <property type="entry name" value="HD"/>
</dbReference>
<evidence type="ECO:0000256" key="4">
    <source>
        <dbReference type="ARBA" id="ARBA00023242"/>
    </source>
</evidence>
<dbReference type="GO" id="GO:0005634">
    <property type="term" value="C:nucleus"/>
    <property type="evidence" value="ECO:0007669"/>
    <property type="project" value="UniProtKB-SubCell"/>
</dbReference>
<keyword evidence="10" id="KW-1185">Reference proteome</keyword>
<dbReference type="PANTHER" id="PTHR45664:SF18">
    <property type="entry name" value="HOMEOBOX PROTEIN HOX3"/>
    <property type="match status" value="1"/>
</dbReference>
<feature type="compositionally biased region" description="Polar residues" evidence="7">
    <location>
        <begin position="168"/>
        <end position="180"/>
    </location>
</feature>
<evidence type="ECO:0000313" key="10">
    <source>
        <dbReference type="Proteomes" id="UP000594260"/>
    </source>
</evidence>
<keyword evidence="2 5" id="KW-0238">DNA-binding</keyword>
<dbReference type="Proteomes" id="UP000594260">
    <property type="component" value="Unplaced"/>
</dbReference>
<dbReference type="CDD" id="cd00086">
    <property type="entry name" value="homeodomain"/>
    <property type="match status" value="1"/>
</dbReference>
<feature type="compositionally biased region" description="Polar residues" evidence="7">
    <location>
        <begin position="22"/>
        <end position="32"/>
    </location>
</feature>
<sequence>MEPYPPCPSMYDGPEVKFETWEPTTTSASSVPQVGHNIDGPTLSSSSKRKKNSEQLEDLAKGKRPRTAYTSSQLVELEKEFRFSRYLCRPRRIELAAFLKLSERQIKIWFQNRRMKYKKELRAKGITEPPSPMHVSPPLSPSDERRHRCTHKHMRPLSPPSSADPPTLSHNSATLSSQSPVGNVSSGQTSNNNSQSIPVSADCGPIHPQLTQHLPPSPSPSSATSLPNTVWYKSSPEQCLQYSYPEMAFGMTVRAPSPDSILRQHRQDKEVRDRAVPCQRAFHERDELVYTSAGNMVDPLAGVPIFDFVDTPASGTPSASLAVVGSGQAPWCAHAQPFMARYPGLYDTPSGPHWDQQQQNNLLN</sequence>
<feature type="region of interest" description="Disordered" evidence="7">
    <location>
        <begin position="123"/>
        <end position="225"/>
    </location>
</feature>
<evidence type="ECO:0000256" key="7">
    <source>
        <dbReference type="SAM" id="MobiDB-lite"/>
    </source>
</evidence>
<dbReference type="Pfam" id="PF00046">
    <property type="entry name" value="Homeodomain"/>
    <property type="match status" value="1"/>
</dbReference>
<dbReference type="InterPro" id="IPR020479">
    <property type="entry name" value="HD_metazoa"/>
</dbReference>
<dbReference type="SUPFAM" id="SSF46689">
    <property type="entry name" value="Homeodomain-like"/>
    <property type="match status" value="1"/>
</dbReference>
<evidence type="ECO:0000259" key="8">
    <source>
        <dbReference type="PROSITE" id="PS50071"/>
    </source>
</evidence>
<organism evidence="9 10">
    <name type="scientific">Varroa destructor</name>
    <name type="common">Honeybee mite</name>
    <dbReference type="NCBI Taxonomy" id="109461"/>
    <lineage>
        <taxon>Eukaryota</taxon>
        <taxon>Metazoa</taxon>
        <taxon>Ecdysozoa</taxon>
        <taxon>Arthropoda</taxon>
        <taxon>Chelicerata</taxon>
        <taxon>Arachnida</taxon>
        <taxon>Acari</taxon>
        <taxon>Parasitiformes</taxon>
        <taxon>Mesostigmata</taxon>
        <taxon>Gamasina</taxon>
        <taxon>Dermanyssoidea</taxon>
        <taxon>Varroidae</taxon>
        <taxon>Varroa</taxon>
    </lineage>
</organism>
<evidence type="ECO:0000256" key="1">
    <source>
        <dbReference type="ARBA" id="ARBA00004123"/>
    </source>
</evidence>
<feature type="compositionally biased region" description="Low complexity" evidence="7">
    <location>
        <begin position="207"/>
        <end position="225"/>
    </location>
</feature>
<dbReference type="EnsemblMetazoa" id="XM_022797274">
    <property type="protein sequence ID" value="XP_022653009"/>
    <property type="gene ID" value="LOC111246903"/>
</dbReference>
<reference evidence="9" key="1">
    <citation type="submission" date="2021-01" db="UniProtKB">
        <authorList>
            <consortium name="EnsemblMetazoa"/>
        </authorList>
    </citation>
    <scope>IDENTIFICATION</scope>
</reference>
<dbReference type="PANTHER" id="PTHR45664">
    <property type="entry name" value="PROTEIN ZERKNUELLT 1-RELATED"/>
    <property type="match status" value="1"/>
</dbReference>
<proteinExistence type="predicted"/>
<evidence type="ECO:0000256" key="5">
    <source>
        <dbReference type="PROSITE-ProRule" id="PRU00108"/>
    </source>
</evidence>
<feature type="compositionally biased region" description="Basic and acidic residues" evidence="7">
    <location>
        <begin position="52"/>
        <end position="61"/>
    </location>
</feature>
<evidence type="ECO:0000256" key="6">
    <source>
        <dbReference type="RuleBase" id="RU000682"/>
    </source>
</evidence>
<name>A0A7M7JJR5_VARDE</name>
<dbReference type="KEGG" id="vde:111246903"/>
<evidence type="ECO:0000256" key="3">
    <source>
        <dbReference type="ARBA" id="ARBA00023155"/>
    </source>
</evidence>
<dbReference type="Gene3D" id="1.10.10.60">
    <property type="entry name" value="Homeodomain-like"/>
    <property type="match status" value="1"/>
</dbReference>
<dbReference type="GO" id="GO:0000978">
    <property type="term" value="F:RNA polymerase II cis-regulatory region sequence-specific DNA binding"/>
    <property type="evidence" value="ECO:0007669"/>
    <property type="project" value="TreeGrafter"/>
</dbReference>
<dbReference type="FunCoup" id="A0A7M7JJR5">
    <property type="interactions" value="1"/>
</dbReference>